<dbReference type="Proteomes" id="UP001497522">
    <property type="component" value="Chromosome 12"/>
</dbReference>
<dbReference type="EMBL" id="OZ023713">
    <property type="protein sequence ID" value="CAK9861549.1"/>
    <property type="molecule type" value="Genomic_DNA"/>
</dbReference>
<accession>A0ABP1AG78</accession>
<keyword evidence="3" id="KW-1185">Reference proteome</keyword>
<sequence length="73" mass="8135">MTTFSSCSIYTLLKQITFYWSCLRNANCYGMPQASPMLLLSISTPWKGRLRSSNIVHGSSQTSSRNSHVDGES</sequence>
<evidence type="ECO:0000313" key="3">
    <source>
        <dbReference type="Proteomes" id="UP001497522"/>
    </source>
</evidence>
<evidence type="ECO:0000313" key="2">
    <source>
        <dbReference type="EMBL" id="CAK9861549.1"/>
    </source>
</evidence>
<feature type="region of interest" description="Disordered" evidence="1">
    <location>
        <begin position="54"/>
        <end position="73"/>
    </location>
</feature>
<feature type="compositionally biased region" description="Polar residues" evidence="1">
    <location>
        <begin position="54"/>
        <end position="66"/>
    </location>
</feature>
<reference evidence="2" key="1">
    <citation type="submission" date="2024-03" db="EMBL/GenBank/DDBJ databases">
        <authorList>
            <consortium name="ELIXIR-Norway"/>
            <consortium name="Elixir Norway"/>
        </authorList>
    </citation>
    <scope>NUCLEOTIDE SEQUENCE</scope>
</reference>
<gene>
    <name evidence="2" type="ORF">CSSPJE1EN2_LOCUS4544</name>
</gene>
<proteinExistence type="predicted"/>
<evidence type="ECO:0000256" key="1">
    <source>
        <dbReference type="SAM" id="MobiDB-lite"/>
    </source>
</evidence>
<evidence type="ECO:0008006" key="4">
    <source>
        <dbReference type="Google" id="ProtNLM"/>
    </source>
</evidence>
<organism evidence="2 3">
    <name type="scientific">Sphagnum jensenii</name>
    <dbReference type="NCBI Taxonomy" id="128206"/>
    <lineage>
        <taxon>Eukaryota</taxon>
        <taxon>Viridiplantae</taxon>
        <taxon>Streptophyta</taxon>
        <taxon>Embryophyta</taxon>
        <taxon>Bryophyta</taxon>
        <taxon>Sphagnophytina</taxon>
        <taxon>Sphagnopsida</taxon>
        <taxon>Sphagnales</taxon>
        <taxon>Sphagnaceae</taxon>
        <taxon>Sphagnum</taxon>
    </lineage>
</organism>
<feature type="non-terminal residue" evidence="2">
    <location>
        <position position="73"/>
    </location>
</feature>
<name>A0ABP1AG78_9BRYO</name>
<protein>
    <recommendedName>
        <fullName evidence="4">Photosystem II protein N</fullName>
    </recommendedName>
</protein>